<evidence type="ECO:0000256" key="3">
    <source>
        <dbReference type="ARBA" id="ARBA00022525"/>
    </source>
</evidence>
<dbReference type="Pfam" id="PF06668">
    <property type="entry name" value="ITI_HC_C"/>
    <property type="match status" value="1"/>
</dbReference>
<organism evidence="10 11">
    <name type="scientific">Carlito syrichta</name>
    <name type="common">Philippine tarsier</name>
    <name type="synonym">Tarsius syrichta</name>
    <dbReference type="NCBI Taxonomy" id="1868482"/>
    <lineage>
        <taxon>Eukaryota</taxon>
        <taxon>Metazoa</taxon>
        <taxon>Chordata</taxon>
        <taxon>Craniata</taxon>
        <taxon>Vertebrata</taxon>
        <taxon>Euteleostomi</taxon>
        <taxon>Mammalia</taxon>
        <taxon>Eutheria</taxon>
        <taxon>Euarchontoglires</taxon>
        <taxon>Primates</taxon>
        <taxon>Haplorrhini</taxon>
        <taxon>Tarsiiformes</taxon>
        <taxon>Tarsiidae</taxon>
        <taxon>Carlito</taxon>
    </lineage>
</organism>
<keyword evidence="5" id="KW-0732">Signal</keyword>
<dbReference type="Proteomes" id="UP000189704">
    <property type="component" value="Unplaced"/>
</dbReference>
<name>A0A1U7UT48_CARSF</name>
<dbReference type="InterPro" id="IPR050934">
    <property type="entry name" value="ITIH"/>
</dbReference>
<dbReference type="SMART" id="SM00327">
    <property type="entry name" value="VWA"/>
    <property type="match status" value="1"/>
</dbReference>
<dbReference type="CTD" id="3698"/>
<keyword evidence="3" id="KW-0964">Secreted</keyword>
<evidence type="ECO:0000256" key="7">
    <source>
        <dbReference type="ARBA" id="ARBA00023180"/>
    </source>
</evidence>
<dbReference type="PROSITE" id="PS51468">
    <property type="entry name" value="VIT"/>
    <property type="match status" value="1"/>
</dbReference>
<dbReference type="Pfam" id="PF00092">
    <property type="entry name" value="VWA"/>
    <property type="match status" value="1"/>
</dbReference>
<evidence type="ECO:0000313" key="10">
    <source>
        <dbReference type="Proteomes" id="UP000189704"/>
    </source>
</evidence>
<gene>
    <name evidence="11" type="primary">ITIH2</name>
</gene>
<feature type="domain" description="VIT" evidence="9">
    <location>
        <begin position="1"/>
        <end position="67"/>
    </location>
</feature>
<evidence type="ECO:0000256" key="4">
    <source>
        <dbReference type="ARBA" id="ARBA00022690"/>
    </source>
</evidence>
<comment type="similarity">
    <text evidence="2">Belongs to the ITIH family.</text>
</comment>
<dbReference type="SUPFAM" id="SSF53300">
    <property type="entry name" value="vWA-like"/>
    <property type="match status" value="1"/>
</dbReference>
<dbReference type="SMART" id="SM00609">
    <property type="entry name" value="VIT"/>
    <property type="match status" value="1"/>
</dbReference>
<dbReference type="OrthoDB" id="299997at2759"/>
<dbReference type="PANTHER" id="PTHR10338:SF14">
    <property type="entry name" value="INTER-ALPHA-TRYPSIN INHIBITOR HEAVY CHAIN H2"/>
    <property type="match status" value="1"/>
</dbReference>
<dbReference type="InterPro" id="IPR013694">
    <property type="entry name" value="VIT"/>
</dbReference>
<proteinExistence type="inferred from homology"/>
<keyword evidence="6" id="KW-0722">Serine protease inhibitor</keyword>
<keyword evidence="4" id="KW-0646">Protease inhibitor</keyword>
<feature type="non-terminal residue" evidence="11">
    <location>
        <position position="1"/>
    </location>
</feature>
<dbReference type="Pfam" id="PF08487">
    <property type="entry name" value="VIT"/>
    <property type="match status" value="1"/>
</dbReference>
<dbReference type="PROSITE" id="PS50234">
    <property type="entry name" value="VWFA"/>
    <property type="match status" value="1"/>
</dbReference>
<accession>A0A1U7UT48</accession>
<dbReference type="PANTHER" id="PTHR10338">
    <property type="entry name" value="INTER-ALPHA-TRYPSIN INHIBITOR HEAVY CHAIN FAMILY MEMBER"/>
    <property type="match status" value="1"/>
</dbReference>
<keyword evidence="10" id="KW-1185">Reference proteome</keyword>
<dbReference type="STRING" id="1868482.ENSTSYP00000012809"/>
<evidence type="ECO:0000313" key="11">
    <source>
        <dbReference type="RefSeq" id="XP_008071938.1"/>
    </source>
</evidence>
<evidence type="ECO:0000256" key="1">
    <source>
        <dbReference type="ARBA" id="ARBA00004613"/>
    </source>
</evidence>
<evidence type="ECO:0000256" key="2">
    <source>
        <dbReference type="ARBA" id="ARBA00010158"/>
    </source>
</evidence>
<dbReference type="GO" id="GO:0030212">
    <property type="term" value="P:hyaluronan metabolic process"/>
    <property type="evidence" value="ECO:0007669"/>
    <property type="project" value="InterPro"/>
</dbReference>
<reference evidence="11" key="1">
    <citation type="submission" date="2025-08" db="UniProtKB">
        <authorList>
            <consortium name="RefSeq"/>
        </authorList>
    </citation>
    <scope>IDENTIFICATION</scope>
</reference>
<feature type="domain" description="VWFA" evidence="8">
    <location>
        <begin position="192"/>
        <end position="375"/>
    </location>
</feature>
<dbReference type="Gene3D" id="3.40.50.410">
    <property type="entry name" value="von Willebrand factor, type A domain"/>
    <property type="match status" value="1"/>
</dbReference>
<evidence type="ECO:0000259" key="9">
    <source>
        <dbReference type="PROSITE" id="PS51468"/>
    </source>
</evidence>
<dbReference type="KEGG" id="csyr:103276343"/>
<dbReference type="InterPro" id="IPR002035">
    <property type="entry name" value="VWF_A"/>
</dbReference>
<evidence type="ECO:0000259" key="8">
    <source>
        <dbReference type="PROSITE" id="PS50234"/>
    </source>
</evidence>
<sequence>FSRTVDGVTFRSSIKEKTVGRALYSQARAKGKTAGLVRSRSLDMENFKTEVNVPAGAKVQFELQYQEVKWRKLGSYEHRLYLQPGRLAKHLEVDVWIIEPQGMRFLHVPDTFDGHFDGVPVISKGQQKAHVSFKPTVAQQRICPSCLETAVDGELVVMYDVNREEKVGELEVFNGYFVHFFAPDNLDPIPKNILFVIDVSGSMWGIKMKQTVEAMKTILDDLRAEDQFSVIDFNQNVRTWRNDLVSATKTQVADAKRYIERIQPSGGTNINEALLRAIFILSEANNLGMLDPNSVSLIILVSDGDPTVGELKLSKIQKNVKQNIQDSVSLFSLGMGFDVDYDFLKRLSNENRGIAQRIYGNQDTSSQLKKFYNQVSTPLLRNVQFNYPHPSVTDVTQNSFHNYFGGSEIVVAGKFDPNKLEQIQSIITATSANTELVLETLAQMDDLEDFLSKDKHADPDFTRKLWAYLTINQLLAERSLAPTAAAKRRITRTILQMSLEHHIVTPLTSMVIQNEAGDERMLADAPPQDHGCCSGALYYGSKVAQGSVPSWAHTPPVTAAPLFAQGARVLESTPPTHMTTVENDPHFIIYLPKSQTNVCFNIDSEPGKILNLVSDPESGIAVNGQLTGAKKPNHGKLSTYFGKLGFYFQHEDLKIEISTETITLAQGGHTSVLSWADTAHVINQRVRISVKKEKVVTVTPDKGMSFSVLLHRVWKKHPVNVDFLGIYVPPTDKFSPKAHGLIGQFMQEPKIRIFSERPGKDPEKPEASMEVKGQRLIVTRGLQKDYRTDLVSGTDVPCWFVHNSGKGFIDGHYKDYFVPQLSSFLKWP</sequence>
<evidence type="ECO:0000256" key="5">
    <source>
        <dbReference type="ARBA" id="ARBA00022729"/>
    </source>
</evidence>
<evidence type="ECO:0000256" key="6">
    <source>
        <dbReference type="ARBA" id="ARBA00022900"/>
    </source>
</evidence>
<dbReference type="FunFam" id="3.40.50.410:FF:000013">
    <property type="entry name" value="inter-alpha-trypsin inhibitor heavy chain H2"/>
    <property type="match status" value="1"/>
</dbReference>
<dbReference type="GeneID" id="103276343"/>
<protein>
    <submittedName>
        <fullName evidence="11">Inter-alpha-trypsin inhibitor heavy chain H2</fullName>
    </submittedName>
</protein>
<dbReference type="RefSeq" id="XP_008071938.1">
    <property type="nucleotide sequence ID" value="XM_008073747.1"/>
</dbReference>
<dbReference type="InterPro" id="IPR010600">
    <property type="entry name" value="ITI_HC_C"/>
</dbReference>
<dbReference type="InterPro" id="IPR036465">
    <property type="entry name" value="vWFA_dom_sf"/>
</dbReference>
<comment type="subcellular location">
    <subcellularLocation>
        <location evidence="1">Secreted</location>
    </subcellularLocation>
</comment>
<keyword evidence="7" id="KW-0325">Glycoprotein</keyword>
<dbReference type="GO" id="GO:0004867">
    <property type="term" value="F:serine-type endopeptidase inhibitor activity"/>
    <property type="evidence" value="ECO:0007669"/>
    <property type="project" value="UniProtKB-KW"/>
</dbReference>
<dbReference type="GO" id="GO:0005576">
    <property type="term" value="C:extracellular region"/>
    <property type="evidence" value="ECO:0007669"/>
    <property type="project" value="UniProtKB-SubCell"/>
</dbReference>
<dbReference type="AlphaFoldDB" id="A0A1U7UT48"/>
<dbReference type="CDD" id="cd01461">
    <property type="entry name" value="vWA_interalpha_trypsin_inhibitor"/>
    <property type="match status" value="1"/>
</dbReference>